<proteinExistence type="predicted"/>
<dbReference type="InterPro" id="IPR018687">
    <property type="entry name" value="DUF2177_membr"/>
</dbReference>
<dbReference type="Proteomes" id="UP000033947">
    <property type="component" value="Unassembled WGS sequence"/>
</dbReference>
<feature type="transmembrane region" description="Helical" evidence="1">
    <location>
        <begin position="71"/>
        <end position="89"/>
    </location>
</feature>
<accession>A0A0G0YS40</accession>
<evidence type="ECO:0008006" key="4">
    <source>
        <dbReference type="Google" id="ProtNLM"/>
    </source>
</evidence>
<keyword evidence="1" id="KW-1133">Transmembrane helix</keyword>
<reference evidence="2 3" key="1">
    <citation type="journal article" date="2015" name="Nature">
        <title>rRNA introns, odd ribosomes, and small enigmatic genomes across a large radiation of phyla.</title>
        <authorList>
            <person name="Brown C.T."/>
            <person name="Hug L.A."/>
            <person name="Thomas B.C."/>
            <person name="Sharon I."/>
            <person name="Castelle C.J."/>
            <person name="Singh A."/>
            <person name="Wilkins M.J."/>
            <person name="Williams K.H."/>
            <person name="Banfield J.F."/>
        </authorList>
    </citation>
    <scope>NUCLEOTIDE SEQUENCE [LARGE SCALE GENOMIC DNA]</scope>
</reference>
<comment type="caution">
    <text evidence="2">The sequence shown here is derived from an EMBL/GenBank/DDBJ whole genome shotgun (WGS) entry which is preliminary data.</text>
</comment>
<gene>
    <name evidence="2" type="ORF">UU55_C0005G0086</name>
</gene>
<dbReference type="AlphaFoldDB" id="A0A0G0YS40"/>
<name>A0A0G0YS40_UNCKA</name>
<keyword evidence="1" id="KW-0812">Transmembrane</keyword>
<organism evidence="2 3">
    <name type="scientific">candidate division WWE3 bacterium GW2011_GWC2_41_23</name>
    <dbReference type="NCBI Taxonomy" id="1619123"/>
    <lineage>
        <taxon>Bacteria</taxon>
        <taxon>Katanobacteria</taxon>
    </lineage>
</organism>
<protein>
    <recommendedName>
        <fullName evidence="4">Transmembrane protein</fullName>
    </recommendedName>
</protein>
<sequence length="132" mass="14777">MFLKLYLIALPIFFIIDMAWLGLVAKNFYAKNIGFLMKTNVTWPAAIIFYLLFIVGLVLFVIAPAMQDNSWSHALMYGALFGLITYATYDLTNLATLKDWPLIVTIVDLLWGTVLAASVSVISYFISVKVGL</sequence>
<dbReference type="EMBL" id="LCBB01000005">
    <property type="protein sequence ID" value="KKS03178.1"/>
    <property type="molecule type" value="Genomic_DNA"/>
</dbReference>
<evidence type="ECO:0000313" key="3">
    <source>
        <dbReference type="Proteomes" id="UP000033947"/>
    </source>
</evidence>
<dbReference type="Pfam" id="PF09945">
    <property type="entry name" value="DUF2177"/>
    <property type="match status" value="1"/>
</dbReference>
<keyword evidence="1" id="KW-0472">Membrane</keyword>
<dbReference type="PATRIC" id="fig|1619123.3.peg.474"/>
<evidence type="ECO:0000313" key="2">
    <source>
        <dbReference type="EMBL" id="KKS03178.1"/>
    </source>
</evidence>
<feature type="transmembrane region" description="Helical" evidence="1">
    <location>
        <begin position="6"/>
        <end position="29"/>
    </location>
</feature>
<feature type="transmembrane region" description="Helical" evidence="1">
    <location>
        <begin position="41"/>
        <end position="65"/>
    </location>
</feature>
<evidence type="ECO:0000256" key="1">
    <source>
        <dbReference type="SAM" id="Phobius"/>
    </source>
</evidence>
<feature type="transmembrane region" description="Helical" evidence="1">
    <location>
        <begin position="101"/>
        <end position="126"/>
    </location>
</feature>